<sequence>MIVFKKNDIQAAFRLHRTERGWMAYDVIVEGISLLSNYRSQFNSLLSKHSFDEVLERLETKTRVQVKTSQ</sequence>
<dbReference type="PANTHER" id="PTHR36573">
    <property type="entry name" value="INTERMEMBRANE PHOSPHOLIPID TRANSPORT SYSTEM BINDING PROTEIN MLAC"/>
    <property type="match status" value="1"/>
</dbReference>
<dbReference type="Gene3D" id="3.10.450.710">
    <property type="entry name" value="Tgt2/MlaC"/>
    <property type="match status" value="1"/>
</dbReference>
<evidence type="ECO:0000313" key="2">
    <source>
        <dbReference type="Proteomes" id="UP000176349"/>
    </source>
</evidence>
<dbReference type="Pfam" id="PF05494">
    <property type="entry name" value="MlaC"/>
    <property type="match status" value="1"/>
</dbReference>
<comment type="caution">
    <text evidence="1">The sequence shown here is derived from an EMBL/GenBank/DDBJ whole genome shotgun (WGS) entry which is preliminary data.</text>
</comment>
<gene>
    <name evidence="1" type="ORF">A2128_00185</name>
</gene>
<reference evidence="1 2" key="1">
    <citation type="journal article" date="2016" name="Nat. Commun.">
        <title>Thousands of microbial genomes shed light on interconnected biogeochemical processes in an aquifer system.</title>
        <authorList>
            <person name="Anantharaman K."/>
            <person name="Brown C.T."/>
            <person name="Hug L.A."/>
            <person name="Sharon I."/>
            <person name="Castelle C.J."/>
            <person name="Probst A.J."/>
            <person name="Thomas B.C."/>
            <person name="Singh A."/>
            <person name="Wilkins M.J."/>
            <person name="Karaoz U."/>
            <person name="Brodie E.L."/>
            <person name="Williams K.H."/>
            <person name="Hubbard S.S."/>
            <person name="Banfield J.F."/>
        </authorList>
    </citation>
    <scope>NUCLEOTIDE SEQUENCE [LARGE SCALE GENOMIC DNA]</scope>
</reference>
<dbReference type="Proteomes" id="UP000176349">
    <property type="component" value="Unassembled WGS sequence"/>
</dbReference>
<dbReference type="EMBL" id="MHKV01000011">
    <property type="protein sequence ID" value="OGY97436.1"/>
    <property type="molecule type" value="Genomic_DNA"/>
</dbReference>
<dbReference type="PANTHER" id="PTHR36573:SF1">
    <property type="entry name" value="INTERMEMBRANE PHOSPHOLIPID TRANSPORT SYSTEM BINDING PROTEIN MLAC"/>
    <property type="match status" value="1"/>
</dbReference>
<evidence type="ECO:0000313" key="1">
    <source>
        <dbReference type="EMBL" id="OGY97436.1"/>
    </source>
</evidence>
<name>A0A1G2C884_9BACT</name>
<dbReference type="InterPro" id="IPR042245">
    <property type="entry name" value="Tgt2/MlaC_sf"/>
</dbReference>
<organism evidence="1 2">
    <name type="scientific">Candidatus Liptonbacteria bacterium GWC1_60_9</name>
    <dbReference type="NCBI Taxonomy" id="1798645"/>
    <lineage>
        <taxon>Bacteria</taxon>
        <taxon>Candidatus Liptoniibacteriota</taxon>
    </lineage>
</organism>
<dbReference type="AlphaFoldDB" id="A0A1G2C884"/>
<proteinExistence type="predicted"/>
<dbReference type="InterPro" id="IPR008869">
    <property type="entry name" value="MlaC/ttg2D"/>
</dbReference>
<protein>
    <submittedName>
        <fullName evidence="1">Uncharacterized protein</fullName>
    </submittedName>
</protein>
<accession>A0A1G2C884</accession>